<dbReference type="AlphaFoldDB" id="A0A1V3X112"/>
<organism evidence="2 3">
    <name type="scientific">Mycobacterium kansasii</name>
    <dbReference type="NCBI Taxonomy" id="1768"/>
    <lineage>
        <taxon>Bacteria</taxon>
        <taxon>Bacillati</taxon>
        <taxon>Actinomycetota</taxon>
        <taxon>Actinomycetes</taxon>
        <taxon>Mycobacteriales</taxon>
        <taxon>Mycobacteriaceae</taxon>
        <taxon>Mycobacterium</taxon>
    </lineage>
</organism>
<reference evidence="2 3" key="1">
    <citation type="submission" date="2017-02" db="EMBL/GenBank/DDBJ databases">
        <title>Complete genome sequences of Mycobacterium kansasii strains isolated from rhesus macaques.</title>
        <authorList>
            <person name="Panda A."/>
            <person name="Nagaraj S."/>
            <person name="Zhao X."/>
            <person name="Tettelin H."/>
            <person name="Detolla L.J."/>
        </authorList>
    </citation>
    <scope>NUCLEOTIDE SEQUENCE [LARGE SCALE GENOMIC DNA]</scope>
    <source>
        <strain evidence="2 3">11-3469</strain>
    </source>
</reference>
<evidence type="ECO:0000313" key="2">
    <source>
        <dbReference type="EMBL" id="OOK72767.1"/>
    </source>
</evidence>
<gene>
    <name evidence="2" type="ORF">BZL29_5324</name>
</gene>
<accession>A0A1V3X112</accession>
<sequence>MNPDNPDTAIQCSVGAYRSTAATPSAGAIRSSVRTSEAPTEIASSGSASSARSVFAGAAPARKARPRRGQRWSVPRR</sequence>
<proteinExistence type="predicted"/>
<protein>
    <submittedName>
        <fullName evidence="2">Uncharacterized protein</fullName>
    </submittedName>
</protein>
<evidence type="ECO:0000313" key="3">
    <source>
        <dbReference type="Proteomes" id="UP000188532"/>
    </source>
</evidence>
<evidence type="ECO:0000256" key="1">
    <source>
        <dbReference type="SAM" id="MobiDB-lite"/>
    </source>
</evidence>
<dbReference type="EMBL" id="MVBN01000005">
    <property type="protein sequence ID" value="OOK72767.1"/>
    <property type="molecule type" value="Genomic_DNA"/>
</dbReference>
<name>A0A1V3X112_MYCKA</name>
<comment type="caution">
    <text evidence="2">The sequence shown here is derived from an EMBL/GenBank/DDBJ whole genome shotgun (WGS) entry which is preliminary data.</text>
</comment>
<feature type="region of interest" description="Disordered" evidence="1">
    <location>
        <begin position="21"/>
        <end position="77"/>
    </location>
</feature>
<feature type="compositionally biased region" description="Basic residues" evidence="1">
    <location>
        <begin position="62"/>
        <end position="77"/>
    </location>
</feature>
<dbReference type="Proteomes" id="UP000188532">
    <property type="component" value="Unassembled WGS sequence"/>
</dbReference>
<feature type="compositionally biased region" description="Low complexity" evidence="1">
    <location>
        <begin position="43"/>
        <end position="61"/>
    </location>
</feature>